<dbReference type="RefSeq" id="XP_060294966.1">
    <property type="nucleotide sequence ID" value="XM_060434651.1"/>
</dbReference>
<evidence type="ECO:0000256" key="2">
    <source>
        <dbReference type="SAM" id="Phobius"/>
    </source>
</evidence>
<reference evidence="3" key="1">
    <citation type="submission" date="2023-06" db="EMBL/GenBank/DDBJ databases">
        <title>Genome-scale phylogeny and comparative genomics of the fungal order Sordariales.</title>
        <authorList>
            <consortium name="Lawrence Berkeley National Laboratory"/>
            <person name="Hensen N."/>
            <person name="Bonometti L."/>
            <person name="Westerberg I."/>
            <person name="Brannstrom I.O."/>
            <person name="Guillou S."/>
            <person name="Cros-Aarteil S."/>
            <person name="Calhoun S."/>
            <person name="Haridas S."/>
            <person name="Kuo A."/>
            <person name="Mondo S."/>
            <person name="Pangilinan J."/>
            <person name="Riley R."/>
            <person name="LaButti K."/>
            <person name="Andreopoulos B."/>
            <person name="Lipzen A."/>
            <person name="Chen C."/>
            <person name="Yanf M."/>
            <person name="Daum C."/>
            <person name="Ng V."/>
            <person name="Clum A."/>
            <person name="Steindorff A."/>
            <person name="Ohm R."/>
            <person name="Martin F."/>
            <person name="Silar P."/>
            <person name="Natvig D."/>
            <person name="Lalanne C."/>
            <person name="Gautier V."/>
            <person name="Ament-velasquez S.L."/>
            <person name="Kruys A."/>
            <person name="Hutchinson M.I."/>
            <person name="Powell A.J."/>
            <person name="Barry K."/>
            <person name="Miller A.N."/>
            <person name="Grigoriev I.V."/>
            <person name="Debuchy R."/>
            <person name="Gladieux P."/>
            <person name="Thoren M.H."/>
            <person name="Johannesson H."/>
        </authorList>
    </citation>
    <scope>NUCLEOTIDE SEQUENCE</scope>
    <source>
        <strain evidence="3">SMH2392-1A</strain>
    </source>
</reference>
<keyword evidence="2" id="KW-0472">Membrane</keyword>
<accession>A0AA40DVW0</accession>
<feature type="transmembrane region" description="Helical" evidence="2">
    <location>
        <begin position="129"/>
        <end position="149"/>
    </location>
</feature>
<evidence type="ECO:0000313" key="3">
    <source>
        <dbReference type="EMBL" id="KAK0713643.1"/>
    </source>
</evidence>
<comment type="caution">
    <text evidence="3">The sequence shown here is derived from an EMBL/GenBank/DDBJ whole genome shotgun (WGS) entry which is preliminary data.</text>
</comment>
<dbReference type="AlphaFoldDB" id="A0AA40DVW0"/>
<evidence type="ECO:0000256" key="1">
    <source>
        <dbReference type="SAM" id="MobiDB-lite"/>
    </source>
</evidence>
<feature type="compositionally biased region" description="Pro residues" evidence="1">
    <location>
        <begin position="13"/>
        <end position="23"/>
    </location>
</feature>
<sequence>MNEPNPVQTYRSPHPPHVTPNHKLPPPTCVKTWSVARAVAAAVAAAADGQCSIAAFYSLYFNLAAFSSFLFLFITTKRSCFHFFPSCGLGFAYTEEPRFSFLMNATQPKGRTCKTFAQHSMHSLSQPPLLALFSSFAGAHCIALLWHVWGFVEGGDGIV</sequence>
<feature type="transmembrane region" description="Helical" evidence="2">
    <location>
        <begin position="54"/>
        <end position="74"/>
    </location>
</feature>
<proteinExistence type="predicted"/>
<keyword evidence="2" id="KW-0812">Transmembrane</keyword>
<name>A0AA40DVW0_9PEZI</name>
<dbReference type="EMBL" id="JAUIRO010000005">
    <property type="protein sequence ID" value="KAK0713643.1"/>
    <property type="molecule type" value="Genomic_DNA"/>
</dbReference>
<keyword evidence="2" id="KW-1133">Transmembrane helix</keyword>
<feature type="region of interest" description="Disordered" evidence="1">
    <location>
        <begin position="1"/>
        <end position="23"/>
    </location>
</feature>
<gene>
    <name evidence="3" type="ORF">B0T26DRAFT_367719</name>
</gene>
<feature type="compositionally biased region" description="Polar residues" evidence="1">
    <location>
        <begin position="1"/>
        <end position="11"/>
    </location>
</feature>
<dbReference type="GeneID" id="85317921"/>
<organism evidence="3 4">
    <name type="scientific">Lasiosphaeria miniovina</name>
    <dbReference type="NCBI Taxonomy" id="1954250"/>
    <lineage>
        <taxon>Eukaryota</taxon>
        <taxon>Fungi</taxon>
        <taxon>Dikarya</taxon>
        <taxon>Ascomycota</taxon>
        <taxon>Pezizomycotina</taxon>
        <taxon>Sordariomycetes</taxon>
        <taxon>Sordariomycetidae</taxon>
        <taxon>Sordariales</taxon>
        <taxon>Lasiosphaeriaceae</taxon>
        <taxon>Lasiosphaeria</taxon>
    </lineage>
</organism>
<keyword evidence="4" id="KW-1185">Reference proteome</keyword>
<protein>
    <recommendedName>
        <fullName evidence="5">Transmembrane protein</fullName>
    </recommendedName>
</protein>
<dbReference type="Proteomes" id="UP001172101">
    <property type="component" value="Unassembled WGS sequence"/>
</dbReference>
<evidence type="ECO:0000313" key="4">
    <source>
        <dbReference type="Proteomes" id="UP001172101"/>
    </source>
</evidence>
<evidence type="ECO:0008006" key="5">
    <source>
        <dbReference type="Google" id="ProtNLM"/>
    </source>
</evidence>